<protein>
    <submittedName>
        <fullName evidence="3">Nematode cuticle collagen N-terminal domain-containing protein</fullName>
    </submittedName>
</protein>
<evidence type="ECO:0000313" key="3">
    <source>
        <dbReference type="WBParaSite" id="PgR059_g048_t02"/>
    </source>
</evidence>
<keyword evidence="2" id="KW-1185">Reference proteome</keyword>
<name>A0A915BTV6_PARUN</name>
<feature type="region of interest" description="Disordered" evidence="1">
    <location>
        <begin position="77"/>
        <end position="109"/>
    </location>
</feature>
<accession>A0A915BTV6</accession>
<proteinExistence type="predicted"/>
<sequence length="293" mass="34035">MCSRISKMRLAFAELAPSRYAESIPNSSTLEPRSRRRGRNVRRRTNAVAVALAQPGHQDLQVQTAKMVAMASQESLDQTVVTPKRGRDRQRRIGALTVPKAHQDLQDDQDLKDLVDHQEREDPMDQWDLQDQSDDQAQLDQKDLAENKDQQANQEDQVFSMRFLDPQDQWDLQERWDLLARKDPTVAMATLDERVHADLRAKMARREPMDKMALMGSKERLDQRDRKEAATTAHRPELPQDIKYSFESDPKLELLSTSLKLRIIWQCCTNVPKKFPSTQLFTTTSRWSYDVYE</sequence>
<organism evidence="2 3">
    <name type="scientific">Parascaris univalens</name>
    <name type="common">Nematode worm</name>
    <dbReference type="NCBI Taxonomy" id="6257"/>
    <lineage>
        <taxon>Eukaryota</taxon>
        <taxon>Metazoa</taxon>
        <taxon>Ecdysozoa</taxon>
        <taxon>Nematoda</taxon>
        <taxon>Chromadorea</taxon>
        <taxon>Rhabditida</taxon>
        <taxon>Spirurina</taxon>
        <taxon>Ascaridomorpha</taxon>
        <taxon>Ascaridoidea</taxon>
        <taxon>Ascarididae</taxon>
        <taxon>Parascaris</taxon>
    </lineage>
</organism>
<evidence type="ECO:0000256" key="1">
    <source>
        <dbReference type="SAM" id="MobiDB-lite"/>
    </source>
</evidence>
<dbReference type="Proteomes" id="UP000887569">
    <property type="component" value="Unplaced"/>
</dbReference>
<reference evidence="3" key="1">
    <citation type="submission" date="2022-11" db="UniProtKB">
        <authorList>
            <consortium name="WormBaseParasite"/>
        </authorList>
    </citation>
    <scope>IDENTIFICATION</scope>
</reference>
<feature type="region of interest" description="Disordered" evidence="1">
    <location>
        <begin position="22"/>
        <end position="41"/>
    </location>
</feature>
<evidence type="ECO:0000313" key="2">
    <source>
        <dbReference type="Proteomes" id="UP000887569"/>
    </source>
</evidence>
<dbReference type="AlphaFoldDB" id="A0A915BTV6"/>
<dbReference type="WBParaSite" id="PgR059_g048_t02">
    <property type="protein sequence ID" value="PgR059_g048_t02"/>
    <property type="gene ID" value="PgR059_g048"/>
</dbReference>